<dbReference type="EMBL" id="JAFKCZ010000004">
    <property type="protein sequence ID" value="MBN7796173.1"/>
    <property type="molecule type" value="Genomic_DNA"/>
</dbReference>
<dbReference type="InterPro" id="IPR036271">
    <property type="entry name" value="Tet_transcr_reg_TetR-rel_C_sf"/>
</dbReference>
<keyword evidence="7" id="KW-1185">Reference proteome</keyword>
<comment type="caution">
    <text evidence="6">The sequence shown here is derived from an EMBL/GenBank/DDBJ whole genome shotgun (WGS) entry which is preliminary data.</text>
</comment>
<dbReference type="SUPFAM" id="SSF48498">
    <property type="entry name" value="Tetracyclin repressor-like, C-terminal domain"/>
    <property type="match status" value="1"/>
</dbReference>
<evidence type="ECO:0000256" key="4">
    <source>
        <dbReference type="PROSITE-ProRule" id="PRU00335"/>
    </source>
</evidence>
<feature type="domain" description="HTH tetR-type" evidence="5">
    <location>
        <begin position="13"/>
        <end position="73"/>
    </location>
</feature>
<evidence type="ECO:0000313" key="7">
    <source>
        <dbReference type="Proteomes" id="UP000664303"/>
    </source>
</evidence>
<dbReference type="PROSITE" id="PS50977">
    <property type="entry name" value="HTH_TETR_2"/>
    <property type="match status" value="1"/>
</dbReference>
<accession>A0A939ILN8</accession>
<dbReference type="GO" id="GO:0003700">
    <property type="term" value="F:DNA-binding transcription factor activity"/>
    <property type="evidence" value="ECO:0007669"/>
    <property type="project" value="TreeGrafter"/>
</dbReference>
<dbReference type="Gene3D" id="1.10.357.10">
    <property type="entry name" value="Tetracycline Repressor, domain 2"/>
    <property type="match status" value="1"/>
</dbReference>
<dbReference type="PANTHER" id="PTHR30055">
    <property type="entry name" value="HTH-TYPE TRANSCRIPTIONAL REGULATOR RUTR"/>
    <property type="match status" value="1"/>
</dbReference>
<protein>
    <submittedName>
        <fullName evidence="6">TetR/AcrR family transcriptional regulator</fullName>
    </submittedName>
</protein>
<evidence type="ECO:0000256" key="2">
    <source>
        <dbReference type="ARBA" id="ARBA00023125"/>
    </source>
</evidence>
<keyword evidence="2 4" id="KW-0238">DNA-binding</keyword>
<dbReference type="InterPro" id="IPR009057">
    <property type="entry name" value="Homeodomain-like_sf"/>
</dbReference>
<reference evidence="6" key="1">
    <citation type="submission" date="2021-02" db="EMBL/GenBank/DDBJ databases">
        <title>PHA producing bacteria isolated from coastal sediment in Guangdong, Shenzhen.</title>
        <authorList>
            <person name="Zheng W."/>
            <person name="Yu S."/>
            <person name="Huang Y."/>
        </authorList>
    </citation>
    <scope>NUCLEOTIDE SEQUENCE</scope>
    <source>
        <strain evidence="6">TN14-10</strain>
    </source>
</reference>
<dbReference type="InterPro" id="IPR025996">
    <property type="entry name" value="MT1864/Rv1816-like_C"/>
</dbReference>
<evidence type="ECO:0000313" key="6">
    <source>
        <dbReference type="EMBL" id="MBN7796173.1"/>
    </source>
</evidence>
<sequence>MTIESRKRGYHHGDLAQALIDSTVDLLEDKSPTQLSLREVARAAGVSHGAPAHHFGDKAGLFAAVAMQGYELLEIKMHESQAGRTDDRARLRAAGEAYVRFAVQHPVHFSIMFQPNLVHSSEEYLASRARSRAVLEDCVAALLKPTGAEQKRIHATVITLWSQVHGFANLWLTGNLGDPADHALLNQLLSAMLGSLSPRNPQK</sequence>
<organism evidence="6 7">
    <name type="scientific">Parahaliea mediterranea</name>
    <dbReference type="NCBI Taxonomy" id="651086"/>
    <lineage>
        <taxon>Bacteria</taxon>
        <taxon>Pseudomonadati</taxon>
        <taxon>Pseudomonadota</taxon>
        <taxon>Gammaproteobacteria</taxon>
        <taxon>Cellvibrionales</taxon>
        <taxon>Halieaceae</taxon>
        <taxon>Parahaliea</taxon>
    </lineage>
</organism>
<dbReference type="Proteomes" id="UP000664303">
    <property type="component" value="Unassembled WGS sequence"/>
</dbReference>
<name>A0A939ILN8_9GAMM</name>
<evidence type="ECO:0000256" key="1">
    <source>
        <dbReference type="ARBA" id="ARBA00023015"/>
    </source>
</evidence>
<keyword evidence="1" id="KW-0805">Transcription regulation</keyword>
<keyword evidence="3" id="KW-0804">Transcription</keyword>
<dbReference type="GO" id="GO:0000976">
    <property type="term" value="F:transcription cis-regulatory region binding"/>
    <property type="evidence" value="ECO:0007669"/>
    <property type="project" value="TreeGrafter"/>
</dbReference>
<evidence type="ECO:0000256" key="3">
    <source>
        <dbReference type="ARBA" id="ARBA00023163"/>
    </source>
</evidence>
<dbReference type="PANTHER" id="PTHR30055:SF220">
    <property type="entry name" value="TETR-FAMILY REGULATORY PROTEIN"/>
    <property type="match status" value="1"/>
</dbReference>
<dbReference type="Pfam" id="PF13305">
    <property type="entry name" value="TetR_C_33"/>
    <property type="match status" value="1"/>
</dbReference>
<dbReference type="Pfam" id="PF00440">
    <property type="entry name" value="TetR_N"/>
    <property type="match status" value="1"/>
</dbReference>
<feature type="DNA-binding region" description="H-T-H motif" evidence="4">
    <location>
        <begin position="36"/>
        <end position="55"/>
    </location>
</feature>
<dbReference type="SUPFAM" id="SSF46689">
    <property type="entry name" value="Homeodomain-like"/>
    <property type="match status" value="1"/>
</dbReference>
<proteinExistence type="predicted"/>
<evidence type="ECO:0000259" key="5">
    <source>
        <dbReference type="PROSITE" id="PS50977"/>
    </source>
</evidence>
<dbReference type="InterPro" id="IPR001647">
    <property type="entry name" value="HTH_TetR"/>
</dbReference>
<gene>
    <name evidence="6" type="ORF">JYP50_06215</name>
</gene>
<dbReference type="AlphaFoldDB" id="A0A939ILN8"/>
<dbReference type="RefSeq" id="WP_206559617.1">
    <property type="nucleotide sequence ID" value="NZ_JAFKCZ010000004.1"/>
</dbReference>
<dbReference type="InterPro" id="IPR050109">
    <property type="entry name" value="HTH-type_TetR-like_transc_reg"/>
</dbReference>